<protein>
    <recommendedName>
        <fullName evidence="11">DUF829-domain-containing protein</fullName>
    </recommendedName>
</protein>
<feature type="transmembrane region" description="Helical" evidence="8">
    <location>
        <begin position="180"/>
        <end position="201"/>
    </location>
</feature>
<keyword evidence="3 8" id="KW-1133">Transmembrane helix</keyword>
<dbReference type="OrthoDB" id="77878at2759"/>
<proteinExistence type="predicted"/>
<keyword evidence="10" id="KW-1185">Reference proteome</keyword>
<gene>
    <name evidence="9" type="ORF">NA56DRAFT_561522</name>
</gene>
<organism evidence="9 10">
    <name type="scientific">Hyaloscypha hepaticicola</name>
    <dbReference type="NCBI Taxonomy" id="2082293"/>
    <lineage>
        <taxon>Eukaryota</taxon>
        <taxon>Fungi</taxon>
        <taxon>Dikarya</taxon>
        <taxon>Ascomycota</taxon>
        <taxon>Pezizomycotina</taxon>
        <taxon>Leotiomycetes</taxon>
        <taxon>Helotiales</taxon>
        <taxon>Hyaloscyphaceae</taxon>
        <taxon>Hyaloscypha</taxon>
    </lineage>
</organism>
<dbReference type="AlphaFoldDB" id="A0A2J6QN47"/>
<keyword evidence="2 8" id="KW-0812">Transmembrane</keyword>
<evidence type="ECO:0000256" key="5">
    <source>
        <dbReference type="ARBA" id="ARBA00023242"/>
    </source>
</evidence>
<dbReference type="Proteomes" id="UP000235672">
    <property type="component" value="Unassembled WGS sequence"/>
</dbReference>
<accession>A0A2J6QN47</accession>
<evidence type="ECO:0000256" key="8">
    <source>
        <dbReference type="SAM" id="Phobius"/>
    </source>
</evidence>
<dbReference type="PANTHER" id="PTHR12265">
    <property type="entry name" value="TRANSMEMBRANE PROTEIN 53"/>
    <property type="match status" value="1"/>
</dbReference>
<evidence type="ECO:0008006" key="11">
    <source>
        <dbReference type="Google" id="ProtNLM"/>
    </source>
</evidence>
<evidence type="ECO:0000313" key="9">
    <source>
        <dbReference type="EMBL" id="PMD27692.1"/>
    </source>
</evidence>
<evidence type="ECO:0000313" key="10">
    <source>
        <dbReference type="Proteomes" id="UP000235672"/>
    </source>
</evidence>
<evidence type="ECO:0000256" key="3">
    <source>
        <dbReference type="ARBA" id="ARBA00022989"/>
    </source>
</evidence>
<comment type="subcellular location">
    <subcellularLocation>
        <location evidence="6">Endomembrane system</location>
        <topology evidence="6">Single-pass membrane protein</topology>
    </subcellularLocation>
    <subcellularLocation>
        <location evidence="1">Nucleus membrane</location>
    </subcellularLocation>
</comment>
<sequence length="302" mass="34300">MPSRTEDTPPPDVPVPLKPLSQSKRLSPTGVWLYEPPNYSTASSPPLAPTTILLCSWMNAIPKHIAYYANTYMTLYPHARIILVTINTVQFLFHPESKRRADMKAAVTALLAVDQFTDRLLIHALSNGGNRRVYNIASVYRSLAGKPLPAISWIVDSAGGIPQFRRDIHALQVPARQFSWFVWIPYMMFSYSVVSVVYVVVNWMPEWVWYELVWGPYKGNNDPTLVEQKCVKGYVYSKEDEAMDWRDTEKHAKVAEEKGYRVVKKLIQGAGHVQMFRGKGGEKDYWGFVEKIWALGLGSGSE</sequence>
<evidence type="ECO:0000256" key="2">
    <source>
        <dbReference type="ARBA" id="ARBA00022692"/>
    </source>
</evidence>
<evidence type="ECO:0000256" key="6">
    <source>
        <dbReference type="ARBA" id="ARBA00037847"/>
    </source>
</evidence>
<feature type="compositionally biased region" description="Pro residues" evidence="7">
    <location>
        <begin position="8"/>
        <end position="17"/>
    </location>
</feature>
<keyword evidence="5" id="KW-0539">Nucleus</keyword>
<keyword evidence="4 8" id="KW-0472">Membrane</keyword>
<dbReference type="Pfam" id="PF05705">
    <property type="entry name" value="DUF829"/>
    <property type="match status" value="1"/>
</dbReference>
<evidence type="ECO:0000256" key="1">
    <source>
        <dbReference type="ARBA" id="ARBA00004126"/>
    </source>
</evidence>
<evidence type="ECO:0000256" key="7">
    <source>
        <dbReference type="SAM" id="MobiDB-lite"/>
    </source>
</evidence>
<name>A0A2J6QN47_9HELO</name>
<dbReference type="GO" id="GO:0031965">
    <property type="term" value="C:nuclear membrane"/>
    <property type="evidence" value="ECO:0007669"/>
    <property type="project" value="UniProtKB-SubCell"/>
</dbReference>
<feature type="region of interest" description="Disordered" evidence="7">
    <location>
        <begin position="1"/>
        <end position="22"/>
    </location>
</feature>
<reference evidence="9 10" key="1">
    <citation type="submission" date="2016-05" db="EMBL/GenBank/DDBJ databases">
        <title>A degradative enzymes factory behind the ericoid mycorrhizal symbiosis.</title>
        <authorList>
            <consortium name="DOE Joint Genome Institute"/>
            <person name="Martino E."/>
            <person name="Morin E."/>
            <person name="Grelet G."/>
            <person name="Kuo A."/>
            <person name="Kohler A."/>
            <person name="Daghino S."/>
            <person name="Barry K."/>
            <person name="Choi C."/>
            <person name="Cichocki N."/>
            <person name="Clum A."/>
            <person name="Copeland A."/>
            <person name="Hainaut M."/>
            <person name="Haridas S."/>
            <person name="Labutti K."/>
            <person name="Lindquist E."/>
            <person name="Lipzen A."/>
            <person name="Khouja H.-R."/>
            <person name="Murat C."/>
            <person name="Ohm R."/>
            <person name="Olson A."/>
            <person name="Spatafora J."/>
            <person name="Veneault-Fourrey C."/>
            <person name="Henrissat B."/>
            <person name="Grigoriev I."/>
            <person name="Martin F."/>
            <person name="Perotto S."/>
        </authorList>
    </citation>
    <scope>NUCLEOTIDE SEQUENCE [LARGE SCALE GENOMIC DNA]</scope>
    <source>
        <strain evidence="9 10">UAMH 7357</strain>
    </source>
</reference>
<dbReference type="PANTHER" id="PTHR12265:SF30">
    <property type="entry name" value="TRANSMEMBRANE PROTEIN 53"/>
    <property type="match status" value="1"/>
</dbReference>
<dbReference type="EMBL" id="KZ613465">
    <property type="protein sequence ID" value="PMD27692.1"/>
    <property type="molecule type" value="Genomic_DNA"/>
</dbReference>
<evidence type="ECO:0000256" key="4">
    <source>
        <dbReference type="ARBA" id="ARBA00023136"/>
    </source>
</evidence>
<dbReference type="InterPro" id="IPR008547">
    <property type="entry name" value="DUF829_TMEM53"/>
</dbReference>